<reference evidence="1" key="1">
    <citation type="submission" date="2024-05" db="EMBL/GenBank/DDBJ databases">
        <title>Whole genome shotgun sequence of Streptomyces hydrogenans NBRC 13475.</title>
        <authorList>
            <person name="Komaki H."/>
            <person name="Tamura T."/>
        </authorList>
    </citation>
    <scope>NUCLEOTIDE SEQUENCE</scope>
    <source>
        <strain evidence="1">NBRC 13475</strain>
    </source>
</reference>
<evidence type="ECO:0000313" key="1">
    <source>
        <dbReference type="EMBL" id="GHI20309.1"/>
    </source>
</evidence>
<evidence type="ECO:0000313" key="2">
    <source>
        <dbReference type="EMBL" id="GHI22902.1"/>
    </source>
</evidence>
<protein>
    <submittedName>
        <fullName evidence="1">Uncharacterized protein</fullName>
    </submittedName>
</protein>
<evidence type="ECO:0000313" key="3">
    <source>
        <dbReference type="EMBL" id="GHI24357.1"/>
    </source>
</evidence>
<accession>A0ABQ3P5K8</accession>
<comment type="caution">
    <text evidence="1">The sequence shown here is derived from an EMBL/GenBank/DDBJ whole genome shotgun (WGS) entry which is preliminary data.</text>
</comment>
<gene>
    <name evidence="1" type="ORF">Shyd_16800</name>
    <name evidence="2" type="ORF">Shyd_42730</name>
    <name evidence="3" type="ORF">Shyd_57280</name>
    <name evidence="4" type="ORF">Shyd_71920</name>
</gene>
<evidence type="ECO:0000313" key="4">
    <source>
        <dbReference type="EMBL" id="GHI25821.1"/>
    </source>
</evidence>
<proteinExistence type="predicted"/>
<evidence type="ECO:0000313" key="5">
    <source>
        <dbReference type="Proteomes" id="UP001052739"/>
    </source>
</evidence>
<dbReference type="EMBL" id="BNDW01000006">
    <property type="protein sequence ID" value="GHI20309.1"/>
    <property type="molecule type" value="Genomic_DNA"/>
</dbReference>
<dbReference type="EMBL" id="BNDW01000052">
    <property type="protein sequence ID" value="GHI24357.1"/>
    <property type="molecule type" value="Genomic_DNA"/>
</dbReference>
<dbReference type="Proteomes" id="UP001052739">
    <property type="component" value="Unassembled WGS sequence"/>
</dbReference>
<name>A0ABQ3P5K8_9ACTN</name>
<keyword evidence="5" id="KW-1185">Reference proteome</keyword>
<dbReference type="RefSeq" id="WP_226651511.1">
    <property type="nucleotide sequence ID" value="NZ_BNDW01000006.1"/>
</dbReference>
<sequence>MDPTPVRRTTMDSTVVRTVMVRHRVRHRTTPTMPRTLARRCAAPDAPHRTGAFAAGRPLVRVRPDARDPLVRLRYTPLVQLCYHDVFP</sequence>
<dbReference type="EMBL" id="BNDW01000094">
    <property type="protein sequence ID" value="GHI25821.1"/>
    <property type="molecule type" value="Genomic_DNA"/>
</dbReference>
<dbReference type="EMBL" id="BNDW01000032">
    <property type="protein sequence ID" value="GHI22902.1"/>
    <property type="molecule type" value="Genomic_DNA"/>
</dbReference>
<organism evidence="1 5">
    <name type="scientific">Streptomyces hydrogenans</name>
    <dbReference type="NCBI Taxonomy" id="1873719"/>
    <lineage>
        <taxon>Bacteria</taxon>
        <taxon>Bacillati</taxon>
        <taxon>Actinomycetota</taxon>
        <taxon>Actinomycetes</taxon>
        <taxon>Kitasatosporales</taxon>
        <taxon>Streptomycetaceae</taxon>
        <taxon>Streptomyces</taxon>
    </lineage>
</organism>